<evidence type="ECO:0000313" key="1">
    <source>
        <dbReference type="EMBL" id="UYC81392.1"/>
    </source>
</evidence>
<dbReference type="Proteomes" id="UP001062223">
    <property type="component" value="Chromosome"/>
</dbReference>
<organism evidence="1 2">
    <name type="scientific">Curtobacterium poinsettiae</name>
    <dbReference type="NCBI Taxonomy" id="159612"/>
    <lineage>
        <taxon>Bacteria</taxon>
        <taxon>Bacillati</taxon>
        <taxon>Actinomycetota</taxon>
        <taxon>Actinomycetes</taxon>
        <taxon>Micrococcales</taxon>
        <taxon>Microbacteriaceae</taxon>
        <taxon>Curtobacterium</taxon>
    </lineage>
</organism>
<proteinExistence type="predicted"/>
<dbReference type="RefSeq" id="WP_262139605.1">
    <property type="nucleotide sequence ID" value="NZ_CP106879.1"/>
</dbReference>
<gene>
    <name evidence="1" type="ORF">OE229_02715</name>
</gene>
<dbReference type="EMBL" id="CP106879">
    <property type="protein sequence ID" value="UYC81392.1"/>
    <property type="molecule type" value="Genomic_DNA"/>
</dbReference>
<name>A0A9Q9P9R2_9MICO</name>
<sequence>MARLFVINVRTAMDGQSIRSVAARVGIGNVTLLTVLAGKAWPDLATIARLEAGLGRELWPRQR</sequence>
<dbReference type="InterPro" id="IPR010982">
    <property type="entry name" value="Lambda_DNA-bd_dom_sf"/>
</dbReference>
<accession>A0A9Q9P9R2</accession>
<dbReference type="SUPFAM" id="SSF47413">
    <property type="entry name" value="lambda repressor-like DNA-binding domains"/>
    <property type="match status" value="1"/>
</dbReference>
<dbReference type="KEGG" id="cpoi:OE229_02715"/>
<reference evidence="1" key="1">
    <citation type="submission" date="2022-09" db="EMBL/GenBank/DDBJ databases">
        <title>Taxonomy of Curtobacterium flaccumfaciens.</title>
        <authorList>
            <person name="Osdaghi E."/>
            <person name="Taghavi S.M."/>
            <person name="Hamidizade M."/>
            <person name="Abachi H."/>
            <person name="Fazliarab A."/>
            <person name="Baeyen S."/>
            <person name="Portier P."/>
            <person name="Van Vaerenbergh J."/>
            <person name="Jacques M.-A."/>
        </authorList>
    </citation>
    <scope>NUCLEOTIDE SEQUENCE</scope>
    <source>
        <strain evidence="1">AGQB46</strain>
    </source>
</reference>
<dbReference type="AlphaFoldDB" id="A0A9Q9P9R2"/>
<evidence type="ECO:0000313" key="2">
    <source>
        <dbReference type="Proteomes" id="UP001062223"/>
    </source>
</evidence>
<dbReference type="GO" id="GO:0003677">
    <property type="term" value="F:DNA binding"/>
    <property type="evidence" value="ECO:0007669"/>
    <property type="project" value="InterPro"/>
</dbReference>
<protein>
    <submittedName>
        <fullName evidence="1">Uncharacterized protein</fullName>
    </submittedName>
</protein>